<dbReference type="EMBL" id="GG662718">
    <property type="protein sequence ID" value="EAR94001.1"/>
    <property type="molecule type" value="Genomic_DNA"/>
</dbReference>
<feature type="region of interest" description="Disordered" evidence="2">
    <location>
        <begin position="203"/>
        <end position="255"/>
    </location>
</feature>
<protein>
    <submittedName>
        <fullName evidence="3">Uncharacterized protein</fullName>
    </submittedName>
</protein>
<dbReference type="AlphaFoldDB" id="Q23BW7"/>
<dbReference type="InParanoid" id="Q23BW7"/>
<name>Q23BW7_TETTS</name>
<evidence type="ECO:0000256" key="1">
    <source>
        <dbReference type="SAM" id="Coils"/>
    </source>
</evidence>
<evidence type="ECO:0000313" key="3">
    <source>
        <dbReference type="EMBL" id="EAR94001.1"/>
    </source>
</evidence>
<feature type="coiled-coil region" evidence="1">
    <location>
        <begin position="73"/>
        <end position="100"/>
    </location>
</feature>
<accession>Q23BW7</accession>
<reference evidence="4" key="1">
    <citation type="journal article" date="2006" name="PLoS Biol.">
        <title>Macronuclear genome sequence of the ciliate Tetrahymena thermophila, a model eukaryote.</title>
        <authorList>
            <person name="Eisen J.A."/>
            <person name="Coyne R.S."/>
            <person name="Wu M."/>
            <person name="Wu D."/>
            <person name="Thiagarajan M."/>
            <person name="Wortman J.R."/>
            <person name="Badger J.H."/>
            <person name="Ren Q."/>
            <person name="Amedeo P."/>
            <person name="Jones K.M."/>
            <person name="Tallon L.J."/>
            <person name="Delcher A.L."/>
            <person name="Salzberg S.L."/>
            <person name="Silva J.C."/>
            <person name="Haas B.J."/>
            <person name="Majoros W.H."/>
            <person name="Farzad M."/>
            <person name="Carlton J.M."/>
            <person name="Smith R.K. Jr."/>
            <person name="Garg J."/>
            <person name="Pearlman R.E."/>
            <person name="Karrer K.M."/>
            <person name="Sun L."/>
            <person name="Manning G."/>
            <person name="Elde N.C."/>
            <person name="Turkewitz A.P."/>
            <person name="Asai D.J."/>
            <person name="Wilkes D.E."/>
            <person name="Wang Y."/>
            <person name="Cai H."/>
            <person name="Collins K."/>
            <person name="Stewart B.A."/>
            <person name="Lee S.R."/>
            <person name="Wilamowska K."/>
            <person name="Weinberg Z."/>
            <person name="Ruzzo W.L."/>
            <person name="Wloga D."/>
            <person name="Gaertig J."/>
            <person name="Frankel J."/>
            <person name="Tsao C.-C."/>
            <person name="Gorovsky M.A."/>
            <person name="Keeling P.J."/>
            <person name="Waller R.F."/>
            <person name="Patron N.J."/>
            <person name="Cherry J.M."/>
            <person name="Stover N.A."/>
            <person name="Krieger C.J."/>
            <person name="del Toro C."/>
            <person name="Ryder H.F."/>
            <person name="Williamson S.C."/>
            <person name="Barbeau R.A."/>
            <person name="Hamilton E.P."/>
            <person name="Orias E."/>
        </authorList>
    </citation>
    <scope>NUCLEOTIDE SEQUENCE [LARGE SCALE GENOMIC DNA]</scope>
    <source>
        <strain evidence="4">SB210</strain>
    </source>
</reference>
<evidence type="ECO:0000256" key="2">
    <source>
        <dbReference type="SAM" id="MobiDB-lite"/>
    </source>
</evidence>
<organism evidence="3 4">
    <name type="scientific">Tetrahymena thermophila (strain SB210)</name>
    <dbReference type="NCBI Taxonomy" id="312017"/>
    <lineage>
        <taxon>Eukaryota</taxon>
        <taxon>Sar</taxon>
        <taxon>Alveolata</taxon>
        <taxon>Ciliophora</taxon>
        <taxon>Intramacronucleata</taxon>
        <taxon>Oligohymenophorea</taxon>
        <taxon>Hymenostomatida</taxon>
        <taxon>Tetrahymenina</taxon>
        <taxon>Tetrahymenidae</taxon>
        <taxon>Tetrahymena</taxon>
    </lineage>
</organism>
<feature type="compositionally biased region" description="Polar residues" evidence="2">
    <location>
        <begin position="205"/>
        <end position="244"/>
    </location>
</feature>
<evidence type="ECO:0000313" key="4">
    <source>
        <dbReference type="Proteomes" id="UP000009168"/>
    </source>
</evidence>
<keyword evidence="1" id="KW-0175">Coiled coil</keyword>
<dbReference type="Proteomes" id="UP000009168">
    <property type="component" value="Unassembled WGS sequence"/>
</dbReference>
<proteinExistence type="predicted"/>
<dbReference type="RefSeq" id="XP_001014246.1">
    <property type="nucleotide sequence ID" value="XM_001014246.1"/>
</dbReference>
<dbReference type="HOGENOM" id="CLU_832827_0_0_1"/>
<sequence length="334" mass="38973">MNEQKQTIQQEKKKDNPIFELECSIPQISQQSSMKSITLIKSITNIIPDLSYTSSRSKIKLSSQQSLSEMSPIERMNYYTSRLENKRQQYENEVKQNIQKIKIIRMKEEKLKIKNQQSPNVKHEKSFVIRKSPDEFDKQKFLPQPQEIQKLNALQYKKEFIRIKQHPVNQKSKELIQKEKELQDLLNKEKGWRTPRSRLELFNENAKSCSPSPLSRHSMLNSSYQNTSPSSQRRGSNPTSQQGSFQGGRPLTPSSQKILRGSLKFQQILIDQKQKDSNSIIKSILKSNKNKETNKDHQQTTQEISSIQIDQNQSQLIKRVNFLNSEKEAPILLF</sequence>
<dbReference type="KEGG" id="tet:TTHERM_00227150"/>
<dbReference type="GeneID" id="7834012"/>
<keyword evidence="4" id="KW-1185">Reference proteome</keyword>
<gene>
    <name evidence="3" type="ORF">TTHERM_00227150</name>
</gene>